<sequence>MAIDLNPVKLEKDENKPKMKGQVILELTETQVVKMEIDLNPVELEEKEEKKPKMEVKTETQAMKIEIDDPEKLEKVPRPGCICHEGERGDIFAGTGSMKKKACELVAFSRFGKVGTSPIEVVPTVTAGLDTLPTEDAFGARIMSPFQPAVKKTKEQEAMGLSLDTVRERLRPIGWDMYPIDLEREVLEVTMRRDFISKNYGGNTQWTFPKIKPETAVRTGKARFMFPNLSYNPHCPEMPGAPGLFFDAYYPLPGDDSKGQAPSGAYTLIIRLDSGSWSYLGEYEKKPAPDLTMEEWKQQSRKAVQLLQKSWGLSISACVRLKKRLGRQPTQNEVKAAVKTAAAAKKSAEKSKEKYVPEDLTVADISKALDTGEVVISVSTLKCIGYDADFQKDLVAKKPFFVPPRKKVQSKKGKEKKPQTKHGVGSAPRGQKRKREESVSDNEDDCFGDDEDGFPDSEDEVVHRPQGTRSRPIILQQDEGRAL</sequence>
<proteinExistence type="predicted"/>
<comment type="caution">
    <text evidence="3">The sequence shown here is derived from an EMBL/GenBank/DDBJ whole genome shotgun (WGS) entry which is preliminary data.</text>
</comment>
<organism evidence="3 4">
    <name type="scientific">Mycena maculata</name>
    <dbReference type="NCBI Taxonomy" id="230809"/>
    <lineage>
        <taxon>Eukaryota</taxon>
        <taxon>Fungi</taxon>
        <taxon>Dikarya</taxon>
        <taxon>Basidiomycota</taxon>
        <taxon>Agaricomycotina</taxon>
        <taxon>Agaricomycetes</taxon>
        <taxon>Agaricomycetidae</taxon>
        <taxon>Agaricales</taxon>
        <taxon>Marasmiineae</taxon>
        <taxon>Mycenaceae</taxon>
        <taxon>Mycena</taxon>
    </lineage>
</organism>
<evidence type="ECO:0000313" key="4">
    <source>
        <dbReference type="Proteomes" id="UP001215280"/>
    </source>
</evidence>
<feature type="compositionally biased region" description="Basic residues" evidence="1">
    <location>
        <begin position="405"/>
        <end position="415"/>
    </location>
</feature>
<feature type="domain" description="DUF6697" evidence="2">
    <location>
        <begin position="191"/>
        <end position="397"/>
    </location>
</feature>
<evidence type="ECO:0000256" key="1">
    <source>
        <dbReference type="SAM" id="MobiDB-lite"/>
    </source>
</evidence>
<feature type="region of interest" description="Disordered" evidence="1">
    <location>
        <begin position="405"/>
        <end position="483"/>
    </location>
</feature>
<evidence type="ECO:0000313" key="3">
    <source>
        <dbReference type="EMBL" id="KAJ7721343.1"/>
    </source>
</evidence>
<dbReference type="EMBL" id="JARJLG010000269">
    <property type="protein sequence ID" value="KAJ7721343.1"/>
    <property type="molecule type" value="Genomic_DNA"/>
</dbReference>
<accession>A0AAD7HIY4</accession>
<feature type="compositionally biased region" description="Acidic residues" evidence="1">
    <location>
        <begin position="439"/>
        <end position="459"/>
    </location>
</feature>
<gene>
    <name evidence="3" type="ORF">DFH07DRAFT_784140</name>
</gene>
<evidence type="ECO:0000259" key="2">
    <source>
        <dbReference type="Pfam" id="PF20411"/>
    </source>
</evidence>
<reference evidence="3" key="1">
    <citation type="submission" date="2023-03" db="EMBL/GenBank/DDBJ databases">
        <title>Massive genome expansion in bonnet fungi (Mycena s.s.) driven by repeated elements and novel gene families across ecological guilds.</title>
        <authorList>
            <consortium name="Lawrence Berkeley National Laboratory"/>
            <person name="Harder C.B."/>
            <person name="Miyauchi S."/>
            <person name="Viragh M."/>
            <person name="Kuo A."/>
            <person name="Thoen E."/>
            <person name="Andreopoulos B."/>
            <person name="Lu D."/>
            <person name="Skrede I."/>
            <person name="Drula E."/>
            <person name="Henrissat B."/>
            <person name="Morin E."/>
            <person name="Kohler A."/>
            <person name="Barry K."/>
            <person name="LaButti K."/>
            <person name="Morin E."/>
            <person name="Salamov A."/>
            <person name="Lipzen A."/>
            <person name="Mereny Z."/>
            <person name="Hegedus B."/>
            <person name="Baldrian P."/>
            <person name="Stursova M."/>
            <person name="Weitz H."/>
            <person name="Taylor A."/>
            <person name="Grigoriev I.V."/>
            <person name="Nagy L.G."/>
            <person name="Martin F."/>
            <person name="Kauserud H."/>
        </authorList>
    </citation>
    <scope>NUCLEOTIDE SEQUENCE</scope>
    <source>
        <strain evidence="3">CBHHK188m</strain>
    </source>
</reference>
<dbReference type="InterPro" id="IPR046520">
    <property type="entry name" value="DUF6697"/>
</dbReference>
<keyword evidence="4" id="KW-1185">Reference proteome</keyword>
<dbReference type="Proteomes" id="UP001215280">
    <property type="component" value="Unassembled WGS sequence"/>
</dbReference>
<dbReference type="Pfam" id="PF20411">
    <property type="entry name" value="DUF6697"/>
    <property type="match status" value="1"/>
</dbReference>
<dbReference type="AlphaFoldDB" id="A0AAD7HIY4"/>
<name>A0AAD7HIY4_9AGAR</name>
<protein>
    <recommendedName>
        <fullName evidence="2">DUF6697 domain-containing protein</fullName>
    </recommendedName>
</protein>